<organism evidence="1 2">
    <name type="scientific">Venturia nashicola</name>
    <dbReference type="NCBI Taxonomy" id="86259"/>
    <lineage>
        <taxon>Eukaryota</taxon>
        <taxon>Fungi</taxon>
        <taxon>Dikarya</taxon>
        <taxon>Ascomycota</taxon>
        <taxon>Pezizomycotina</taxon>
        <taxon>Dothideomycetes</taxon>
        <taxon>Pleosporomycetidae</taxon>
        <taxon>Venturiales</taxon>
        <taxon>Venturiaceae</taxon>
        <taxon>Venturia</taxon>
    </lineage>
</organism>
<evidence type="ECO:0000313" key="2">
    <source>
        <dbReference type="Proteomes" id="UP000298493"/>
    </source>
</evidence>
<name>A0A4Z1P939_9PEZI</name>
<reference evidence="1 2" key="1">
    <citation type="submission" date="2019-04" db="EMBL/GenBank/DDBJ databases">
        <title>High contiguity whole genome sequence and gene annotation resource for two Venturia nashicola isolates.</title>
        <authorList>
            <person name="Prokchorchik M."/>
            <person name="Won K."/>
            <person name="Lee Y."/>
            <person name="Choi E.D."/>
            <person name="Segonzac C."/>
            <person name="Sohn K.H."/>
        </authorList>
    </citation>
    <scope>NUCLEOTIDE SEQUENCE [LARGE SCALE GENOMIC DNA]</scope>
    <source>
        <strain evidence="1 2">PRI2</strain>
    </source>
</reference>
<dbReference type="Proteomes" id="UP000298493">
    <property type="component" value="Unassembled WGS sequence"/>
</dbReference>
<sequence length="110" mass="11729">MLSKKSSTSSGSIVELGAGSTESSISSSSSFSSIPILSNSAFLLFLNSHASLIPSSFDPRVSAFHPILSLSLCFAPPALTLTSPDRGQNRGFHMSRNFFPNRTSILFSTR</sequence>
<gene>
    <name evidence="1" type="ORF">E6O75_ATG09936</name>
</gene>
<keyword evidence="2" id="KW-1185">Reference proteome</keyword>
<evidence type="ECO:0000313" key="1">
    <source>
        <dbReference type="EMBL" id="TID17170.1"/>
    </source>
</evidence>
<dbReference type="AlphaFoldDB" id="A0A4Z1P939"/>
<accession>A0A4Z1P939</accession>
<comment type="caution">
    <text evidence="1">The sequence shown here is derived from an EMBL/GenBank/DDBJ whole genome shotgun (WGS) entry which is preliminary data.</text>
</comment>
<dbReference type="EMBL" id="SNSC02000017">
    <property type="protein sequence ID" value="TID17170.1"/>
    <property type="molecule type" value="Genomic_DNA"/>
</dbReference>
<protein>
    <submittedName>
        <fullName evidence="1">Uncharacterized protein</fullName>
    </submittedName>
</protein>
<proteinExistence type="predicted"/>